<reference evidence="1" key="1">
    <citation type="submission" date="2005-10" db="EMBL/GenBank/DDBJ databases">
        <authorList>
            <person name="Loftus B.J."/>
            <person name="Nene V.M."/>
            <person name="Hannick L.I."/>
            <person name="Bidwell S."/>
            <person name="Haas B."/>
            <person name="Amedeo P."/>
            <person name="Orvis J."/>
            <person name="Wortman J.R."/>
            <person name="White O.R."/>
            <person name="Salzberg S."/>
            <person name="Shumway M."/>
            <person name="Koo H."/>
            <person name="Zhao Y."/>
            <person name="Holmes M."/>
            <person name="Miller J."/>
            <person name="Schatz M."/>
            <person name="Pop M."/>
            <person name="Pai G."/>
            <person name="Utterback T."/>
            <person name="Rogers Y.-H."/>
            <person name="Kravitz S."/>
            <person name="Fraser C.M."/>
        </authorList>
    </citation>
    <scope>NUCLEOTIDE SEQUENCE</scope>
    <source>
        <strain evidence="1">Liverpool</strain>
    </source>
</reference>
<protein>
    <submittedName>
        <fullName evidence="1">AAEL000779-PA</fullName>
    </submittedName>
</protein>
<dbReference type="EMBL" id="CH477201">
    <property type="protein sequence ID" value="EAT48150.1"/>
    <property type="molecule type" value="Genomic_DNA"/>
</dbReference>
<dbReference type="PaxDb" id="7159-AAEL000779-PA"/>
<organism evidence="1 2">
    <name type="scientific">Aedes aegypti</name>
    <name type="common">Yellowfever mosquito</name>
    <name type="synonym">Culex aegypti</name>
    <dbReference type="NCBI Taxonomy" id="7159"/>
    <lineage>
        <taxon>Eukaryota</taxon>
        <taxon>Metazoa</taxon>
        <taxon>Ecdysozoa</taxon>
        <taxon>Arthropoda</taxon>
        <taxon>Hexapoda</taxon>
        <taxon>Insecta</taxon>
        <taxon>Pterygota</taxon>
        <taxon>Neoptera</taxon>
        <taxon>Endopterygota</taxon>
        <taxon>Diptera</taxon>
        <taxon>Nematocera</taxon>
        <taxon>Culicoidea</taxon>
        <taxon>Culicidae</taxon>
        <taxon>Culicinae</taxon>
        <taxon>Aedini</taxon>
        <taxon>Aedes</taxon>
        <taxon>Stegomyia</taxon>
    </lineage>
</organism>
<dbReference type="HOGENOM" id="CLU_1723828_0_0_1"/>
<gene>
    <name evidence="1" type="ORF">AaeL_AAEL000779</name>
</gene>
<reference evidence="1" key="2">
    <citation type="journal article" date="2007" name="Science">
        <title>Genome sequence of Aedes aegypti, a major arbovirus vector.</title>
        <authorList>
            <person name="Nene V."/>
            <person name="Wortman J.R."/>
            <person name="Lawson D."/>
            <person name="Haas B."/>
            <person name="Kodira C."/>
            <person name="Tu Z.J."/>
            <person name="Loftus B."/>
            <person name="Xi Z."/>
            <person name="Megy K."/>
            <person name="Grabherr M."/>
            <person name="Ren Q."/>
            <person name="Zdobnov E.M."/>
            <person name="Lobo N.F."/>
            <person name="Campbell K.S."/>
            <person name="Brown S.E."/>
            <person name="Bonaldo M.F."/>
            <person name="Zhu J."/>
            <person name="Sinkins S.P."/>
            <person name="Hogenkamp D.G."/>
            <person name="Amedeo P."/>
            <person name="Arensburger P."/>
            <person name="Atkinson P.W."/>
            <person name="Bidwell S."/>
            <person name="Biedler J."/>
            <person name="Birney E."/>
            <person name="Bruggner R.V."/>
            <person name="Costas J."/>
            <person name="Coy M.R."/>
            <person name="Crabtree J."/>
            <person name="Crawford M."/>
            <person name="Debruyn B."/>
            <person name="Decaprio D."/>
            <person name="Eiglmeier K."/>
            <person name="Eisenstadt E."/>
            <person name="El-Dorry H."/>
            <person name="Gelbart W.M."/>
            <person name="Gomes S.L."/>
            <person name="Hammond M."/>
            <person name="Hannick L.I."/>
            <person name="Hogan J.R."/>
            <person name="Holmes M.H."/>
            <person name="Jaffe D."/>
            <person name="Johnston J.S."/>
            <person name="Kennedy R.C."/>
            <person name="Koo H."/>
            <person name="Kravitz S."/>
            <person name="Kriventseva E.V."/>
            <person name="Kulp D."/>
            <person name="Labutti K."/>
            <person name="Lee E."/>
            <person name="Li S."/>
            <person name="Lovin D.D."/>
            <person name="Mao C."/>
            <person name="Mauceli E."/>
            <person name="Menck C.F."/>
            <person name="Miller J.R."/>
            <person name="Montgomery P."/>
            <person name="Mori A."/>
            <person name="Nascimento A.L."/>
            <person name="Naveira H.F."/>
            <person name="Nusbaum C."/>
            <person name="O'leary S."/>
            <person name="Orvis J."/>
            <person name="Pertea M."/>
            <person name="Quesneville H."/>
            <person name="Reidenbach K.R."/>
            <person name="Rogers Y.H."/>
            <person name="Roth C.W."/>
            <person name="Schneider J.R."/>
            <person name="Schatz M."/>
            <person name="Shumway M."/>
            <person name="Stanke M."/>
            <person name="Stinson E.O."/>
            <person name="Tubio J.M."/>
            <person name="Vanzee J.P."/>
            <person name="Verjovski-Almeida S."/>
            <person name="Werner D."/>
            <person name="White O."/>
            <person name="Wyder S."/>
            <person name="Zeng Q."/>
            <person name="Zhao Q."/>
            <person name="Zhao Y."/>
            <person name="Hill C.A."/>
            <person name="Raikhel A.S."/>
            <person name="Soares M.B."/>
            <person name="Knudson D.L."/>
            <person name="Lee N.H."/>
            <person name="Galagan J."/>
            <person name="Salzberg S.L."/>
            <person name="Paulsen I.T."/>
            <person name="Dimopoulos G."/>
            <person name="Collins F.H."/>
            <person name="Birren B."/>
            <person name="Fraser-Liggett C.M."/>
            <person name="Severson D.W."/>
        </authorList>
    </citation>
    <scope>NUCLEOTIDE SEQUENCE [LARGE SCALE GENOMIC DNA]</scope>
    <source>
        <strain evidence="1">Liverpool</strain>
    </source>
</reference>
<sequence length="152" mass="17377">MEFHTIVLNLMCVENISAKARQLRIQKRMRVKSERTENRGIHALCTIYGVSYATISRSPKMLVSKPIASLRSSNVLLGEIENRSSETSAAYAQNINKISRLLLNYRISCKDSIHLYRVYLINVSSVYHCNNSQKGKDCCIPVYSNHFDTYVI</sequence>
<evidence type="ECO:0000313" key="2">
    <source>
        <dbReference type="Proteomes" id="UP000682892"/>
    </source>
</evidence>
<dbReference type="AlphaFoldDB" id="Q17NA4"/>
<name>Q17NA4_AEDAE</name>
<proteinExistence type="predicted"/>
<accession>Q17NA4</accession>
<evidence type="ECO:0000313" key="1">
    <source>
        <dbReference type="EMBL" id="EAT48150.1"/>
    </source>
</evidence>
<reference evidence="1" key="3">
    <citation type="submission" date="2012-09" db="EMBL/GenBank/DDBJ databases">
        <authorList>
            <consortium name="VectorBase"/>
        </authorList>
    </citation>
    <scope>NUCLEOTIDE SEQUENCE</scope>
    <source>
        <strain evidence="1">Liverpool</strain>
    </source>
</reference>
<dbReference type="Proteomes" id="UP000682892">
    <property type="component" value="Unassembled WGS sequence"/>
</dbReference>